<dbReference type="CDD" id="cd01428">
    <property type="entry name" value="ADK"/>
    <property type="match status" value="1"/>
</dbReference>
<reference evidence="4" key="1">
    <citation type="journal article" date="2023" name="Insect Mol. Biol.">
        <title>Genome sequencing provides insights into the evolution of gene families encoding plant cell wall-degrading enzymes in longhorned beetles.</title>
        <authorList>
            <person name="Shin N.R."/>
            <person name="Okamura Y."/>
            <person name="Kirsch R."/>
            <person name="Pauchet Y."/>
        </authorList>
    </citation>
    <scope>NUCLEOTIDE SEQUENCE</scope>
    <source>
        <strain evidence="4">MMC_N1</strain>
    </source>
</reference>
<keyword evidence="5" id="KW-1185">Reference proteome</keyword>
<dbReference type="InterPro" id="IPR027417">
    <property type="entry name" value="P-loop_NTPase"/>
</dbReference>
<dbReference type="Pfam" id="PF00406">
    <property type="entry name" value="ADK"/>
    <property type="match status" value="1"/>
</dbReference>
<evidence type="ECO:0000256" key="1">
    <source>
        <dbReference type="ARBA" id="ARBA00022679"/>
    </source>
</evidence>
<sequence length="411" mass="47567">MSDPTRRPLNFPTWHIPYLEKYRIYELFHEITRELVIQKPADHVLFMKHILRNAAKSKDVPRILIIKSPRVNCLEVAIEIAKITNQIVISENTLRTCLEKNPDECTPHMIAKCLAYLARTENAYSAGWIMVDCIKTGAEAKALVHLGILPTHVIHLIAPFHPDLSQLIYCNIMSEWPKARRNMIALREVFQSVLKEIHIGKRTLAEVVYECVELSKIRKSVKGIRPRLVLLGPRGCGRKTQATFLQENQNLVHVDFEHLICQAWMSESELGQKLRECKNEVCFHSELLSQVINKRILDEDCLTKGWVLTGFPYTHTDFKFLDSLETPPNRVIFLECDLNVCKERLRHRRVNVITGSVTDIQENPPIDGDDRILMEHPKNNEDLIDAELNFLLSELWISEKILRSHCECCER</sequence>
<dbReference type="Gene3D" id="3.40.50.300">
    <property type="entry name" value="P-loop containing nucleotide triphosphate hydrolases"/>
    <property type="match status" value="1"/>
</dbReference>
<evidence type="ECO:0000313" key="4">
    <source>
        <dbReference type="EMBL" id="KAJ8975780.1"/>
    </source>
</evidence>
<dbReference type="EMBL" id="JAPWTJ010000767">
    <property type="protein sequence ID" value="KAJ8975780.1"/>
    <property type="molecule type" value="Genomic_DNA"/>
</dbReference>
<proteinExistence type="predicted"/>
<evidence type="ECO:0000313" key="5">
    <source>
        <dbReference type="Proteomes" id="UP001162164"/>
    </source>
</evidence>
<name>A0ABQ9JCU4_9CUCU</name>
<dbReference type="InterPro" id="IPR000850">
    <property type="entry name" value="Adenylat/UMP-CMP_kin"/>
</dbReference>
<gene>
    <name evidence="4" type="ORF">NQ317_015335</name>
</gene>
<keyword evidence="2" id="KW-0547">Nucleotide-binding</keyword>
<keyword evidence="3" id="KW-0418">Kinase</keyword>
<accession>A0ABQ9JCU4</accession>
<comment type="caution">
    <text evidence="4">The sequence shown here is derived from an EMBL/GenBank/DDBJ whole genome shotgun (WGS) entry which is preliminary data.</text>
</comment>
<organism evidence="4 5">
    <name type="scientific">Molorchus minor</name>
    <dbReference type="NCBI Taxonomy" id="1323400"/>
    <lineage>
        <taxon>Eukaryota</taxon>
        <taxon>Metazoa</taxon>
        <taxon>Ecdysozoa</taxon>
        <taxon>Arthropoda</taxon>
        <taxon>Hexapoda</taxon>
        <taxon>Insecta</taxon>
        <taxon>Pterygota</taxon>
        <taxon>Neoptera</taxon>
        <taxon>Endopterygota</taxon>
        <taxon>Coleoptera</taxon>
        <taxon>Polyphaga</taxon>
        <taxon>Cucujiformia</taxon>
        <taxon>Chrysomeloidea</taxon>
        <taxon>Cerambycidae</taxon>
        <taxon>Lamiinae</taxon>
        <taxon>Monochamini</taxon>
        <taxon>Molorchus</taxon>
    </lineage>
</organism>
<dbReference type="PANTHER" id="PTHR23359">
    <property type="entry name" value="NUCLEOTIDE KINASE"/>
    <property type="match status" value="1"/>
</dbReference>
<evidence type="ECO:0000256" key="2">
    <source>
        <dbReference type="ARBA" id="ARBA00022741"/>
    </source>
</evidence>
<dbReference type="Proteomes" id="UP001162164">
    <property type="component" value="Unassembled WGS sequence"/>
</dbReference>
<protein>
    <recommendedName>
        <fullName evidence="6">Adenylate kinase 8</fullName>
    </recommendedName>
</protein>
<evidence type="ECO:0008006" key="6">
    <source>
        <dbReference type="Google" id="ProtNLM"/>
    </source>
</evidence>
<dbReference type="CDD" id="cd22979">
    <property type="entry name" value="DD_AK8"/>
    <property type="match status" value="1"/>
</dbReference>
<evidence type="ECO:0000256" key="3">
    <source>
        <dbReference type="ARBA" id="ARBA00022777"/>
    </source>
</evidence>
<dbReference type="SUPFAM" id="SSF52540">
    <property type="entry name" value="P-loop containing nucleoside triphosphate hydrolases"/>
    <property type="match status" value="1"/>
</dbReference>
<keyword evidence="1" id="KW-0808">Transferase</keyword>